<feature type="compositionally biased region" description="Gly residues" evidence="1">
    <location>
        <begin position="306"/>
        <end position="323"/>
    </location>
</feature>
<dbReference type="InterPro" id="IPR036179">
    <property type="entry name" value="Ig-like_dom_sf"/>
</dbReference>
<feature type="region of interest" description="Disordered" evidence="1">
    <location>
        <begin position="254"/>
        <end position="287"/>
    </location>
</feature>
<protein>
    <recommendedName>
        <fullName evidence="4">Ig-like domain-containing protein</fullName>
    </recommendedName>
</protein>
<evidence type="ECO:0000313" key="3">
    <source>
        <dbReference type="Proteomes" id="UP001238179"/>
    </source>
</evidence>
<dbReference type="KEGG" id="msil:METEAL_31960"/>
<feature type="compositionally biased region" description="Gly residues" evidence="1">
    <location>
        <begin position="258"/>
        <end position="287"/>
    </location>
</feature>
<evidence type="ECO:0000256" key="1">
    <source>
        <dbReference type="SAM" id="MobiDB-lite"/>
    </source>
</evidence>
<dbReference type="Gene3D" id="2.60.40.10">
    <property type="entry name" value="Immunoglobulins"/>
    <property type="match status" value="1"/>
</dbReference>
<dbReference type="Proteomes" id="UP001238179">
    <property type="component" value="Chromosome"/>
</dbReference>
<sequence length="530" mass="52459">MPKPFPWLTGLAFLVLVGCGGKPAPPATFSQVTLEGPANAMPKPGAAVLLEVKVVDTGEETFDRTFQWFKDGEEIPGAAGRTLLLDPVTPLDGGSYQVRVSGGPFVVTTKPYELLPVDNAWVVTSVEDDGPGTLREMLRAAEAFKGDVGIRFRLPEDRPWIIHLKDDLPPIRTKVTLLGPAGGALTVDGGGAHRPFAVDGGDVVLDGFTVANGLAKGGDALGGGGGAAGMGGGLFINDGKVALRHMVFRANSAIGGNSAPGGDGENGGGGGVGGDSPSQGGAGADGGWLKGKGGYGDLNGVGTSDMGGGPAVDGDGAGGGAARGGLPKDPVSLWADDLEGGSATYGGGGGFSVGPLGGGGEGAFGGGGGSSGGSASGLFLPGAAGGAGGVFGGDGVPGDGVTGGMGGAGGGMGGAVFLRGGDLSFLGCTFTGNRALGGTGGEPGMGKGGAVFIYRYDDKDPQSDAFAKALSTQVFQDNLASDVVEEPAFDNNDYYIAQSILANRRLGSAQDLLYRIYKLDLAMGLRRRAF</sequence>
<gene>
    <name evidence="2" type="ORF">METEAL_31960</name>
</gene>
<keyword evidence="3" id="KW-1185">Reference proteome</keyword>
<reference evidence="3" key="1">
    <citation type="journal article" date="2023" name="Int. J. Syst. Evol. Microbiol.">
        <title>Mesoterricola silvestris gen. nov., sp. nov., Mesoterricola sediminis sp. nov., Geothrix oryzae sp. nov., Geothrix edaphica sp. nov., Geothrix rubra sp. nov., and Geothrix limicola sp. nov., six novel members of Acidobacteriota isolated from soils.</title>
        <authorList>
            <person name="Itoh H."/>
            <person name="Sugisawa Y."/>
            <person name="Mise K."/>
            <person name="Xu Z."/>
            <person name="Kuniyasu M."/>
            <person name="Ushijima N."/>
            <person name="Kawano K."/>
            <person name="Kobayashi E."/>
            <person name="Shiratori Y."/>
            <person name="Masuda Y."/>
            <person name="Senoo K."/>
        </authorList>
    </citation>
    <scope>NUCLEOTIDE SEQUENCE [LARGE SCALE GENOMIC DNA]</scope>
    <source>
        <strain evidence="3">W79</strain>
    </source>
</reference>
<dbReference type="EMBL" id="AP027080">
    <property type="protein sequence ID" value="BDU74022.1"/>
    <property type="molecule type" value="Genomic_DNA"/>
</dbReference>
<dbReference type="InterPro" id="IPR013783">
    <property type="entry name" value="Ig-like_fold"/>
</dbReference>
<dbReference type="SUPFAM" id="SSF48726">
    <property type="entry name" value="Immunoglobulin"/>
    <property type="match status" value="1"/>
</dbReference>
<dbReference type="AlphaFoldDB" id="A0AA48GM96"/>
<feature type="region of interest" description="Disordered" evidence="1">
    <location>
        <begin position="306"/>
        <end position="334"/>
    </location>
</feature>
<proteinExistence type="predicted"/>
<organism evidence="2 3">
    <name type="scientific">Mesoterricola silvestris</name>
    <dbReference type="NCBI Taxonomy" id="2927979"/>
    <lineage>
        <taxon>Bacteria</taxon>
        <taxon>Pseudomonadati</taxon>
        <taxon>Acidobacteriota</taxon>
        <taxon>Holophagae</taxon>
        <taxon>Holophagales</taxon>
        <taxon>Holophagaceae</taxon>
        <taxon>Mesoterricola</taxon>
    </lineage>
</organism>
<evidence type="ECO:0000313" key="2">
    <source>
        <dbReference type="EMBL" id="BDU74022.1"/>
    </source>
</evidence>
<name>A0AA48GM96_9BACT</name>
<dbReference type="RefSeq" id="WP_316412693.1">
    <property type="nucleotide sequence ID" value="NZ_AP027080.1"/>
</dbReference>
<dbReference type="PROSITE" id="PS51257">
    <property type="entry name" value="PROKAR_LIPOPROTEIN"/>
    <property type="match status" value="1"/>
</dbReference>
<evidence type="ECO:0008006" key="4">
    <source>
        <dbReference type="Google" id="ProtNLM"/>
    </source>
</evidence>
<accession>A0AA48GM96</accession>